<organism evidence="7 8">
    <name type="scientific">Gemmatimonas phototrophica</name>
    <dbReference type="NCBI Taxonomy" id="1379270"/>
    <lineage>
        <taxon>Bacteria</taxon>
        <taxon>Pseudomonadati</taxon>
        <taxon>Gemmatimonadota</taxon>
        <taxon>Gemmatimonadia</taxon>
        <taxon>Gemmatimonadales</taxon>
        <taxon>Gemmatimonadaceae</taxon>
        <taxon>Gemmatimonas</taxon>
    </lineage>
</organism>
<dbReference type="GO" id="GO:0005737">
    <property type="term" value="C:cytoplasm"/>
    <property type="evidence" value="ECO:0007669"/>
    <property type="project" value="UniProtKB-SubCell"/>
</dbReference>
<name>A0A143BKE2_9BACT</name>
<gene>
    <name evidence="6" type="primary">purS</name>
    <name evidence="7" type="ORF">GEMMAAP_09375</name>
</gene>
<keyword evidence="5 6" id="KW-0067">ATP-binding</keyword>
<keyword evidence="3 6" id="KW-0547">Nucleotide-binding</keyword>
<dbReference type="KEGG" id="gph:GEMMAAP_09375"/>
<keyword evidence="4 6" id="KW-0658">Purine biosynthesis</keyword>
<dbReference type="NCBIfam" id="NF004630">
    <property type="entry name" value="PRK05974.1"/>
    <property type="match status" value="1"/>
</dbReference>
<comment type="subcellular location">
    <subcellularLocation>
        <location evidence="6">Cytoplasm</location>
    </subcellularLocation>
</comment>
<evidence type="ECO:0000313" key="7">
    <source>
        <dbReference type="EMBL" id="AMW04982.1"/>
    </source>
</evidence>
<dbReference type="EC" id="6.3.5.3" evidence="6"/>
<comment type="subunit">
    <text evidence="6">Part of the FGAM synthase complex composed of 1 PurL, 1 PurQ and 2 PurS subunits.</text>
</comment>
<accession>A0A143BKE2</accession>
<dbReference type="GO" id="GO:0004642">
    <property type="term" value="F:phosphoribosylformylglycinamidine synthase activity"/>
    <property type="evidence" value="ECO:0007669"/>
    <property type="project" value="UniProtKB-UniRule"/>
</dbReference>
<dbReference type="STRING" id="1379270.GEMMAAP_09375"/>
<proteinExistence type="inferred from homology"/>
<comment type="pathway">
    <text evidence="6">Purine metabolism; IMP biosynthesis via de novo pathway; 5-amino-1-(5-phospho-D-ribosyl)imidazole from N(2)-formyl-N(1)-(5-phospho-D-ribosyl)glycinamide: step 1/2.</text>
</comment>
<dbReference type="RefSeq" id="WP_026850749.1">
    <property type="nucleotide sequence ID" value="NZ_CP011454.1"/>
</dbReference>
<evidence type="ECO:0000256" key="1">
    <source>
        <dbReference type="ARBA" id="ARBA00022490"/>
    </source>
</evidence>
<keyword evidence="8" id="KW-1185">Reference proteome</keyword>
<dbReference type="PANTHER" id="PTHR34696:SF1">
    <property type="entry name" value="PHOSPHORIBOSYLFORMYLGLYCINAMIDINE SYNTHASE SUBUNIT PURS"/>
    <property type="match status" value="1"/>
</dbReference>
<evidence type="ECO:0000313" key="8">
    <source>
        <dbReference type="Proteomes" id="UP000076404"/>
    </source>
</evidence>
<sequence>MTRFRCAIHIVPRRGILDPQGKAVADALHSLGFGAVGDVRVGRYVVVDTDAASADAARASVTAMCEKLLANPVTEDFEIASVEQA</sequence>
<evidence type="ECO:0000256" key="2">
    <source>
        <dbReference type="ARBA" id="ARBA00022598"/>
    </source>
</evidence>
<dbReference type="UniPathway" id="UPA00074">
    <property type="reaction ID" value="UER00128"/>
</dbReference>
<dbReference type="HAMAP" id="MF_01926">
    <property type="entry name" value="PurS"/>
    <property type="match status" value="1"/>
</dbReference>
<comment type="function">
    <text evidence="6">Part of the phosphoribosylformylglycinamidine synthase complex involved in the purines biosynthetic pathway. Catalyzes the ATP-dependent conversion of formylglycinamide ribonucleotide (FGAR) and glutamine to yield formylglycinamidine ribonucleotide (FGAM) and glutamate. The FGAM synthase complex is composed of three subunits. PurQ produces an ammonia molecule by converting glutamine to glutamate. PurL transfers the ammonia molecule to FGAR to form FGAM in an ATP-dependent manner. PurS interacts with PurQ and PurL and is thought to assist in the transfer of the ammonia molecule from PurQ to PurL.</text>
</comment>
<reference evidence="7 8" key="2">
    <citation type="journal article" date="2016" name="Environ. Microbiol. Rep.">
        <title>Metagenomic evidence for the presence of phototrophic Gemmatimonadetes bacteria in diverse environments.</title>
        <authorList>
            <person name="Zeng Y."/>
            <person name="Baumbach J."/>
            <person name="Barbosa E.G."/>
            <person name="Azevedo V."/>
            <person name="Zhang C."/>
            <person name="Koblizek M."/>
        </authorList>
    </citation>
    <scope>NUCLEOTIDE SEQUENCE [LARGE SCALE GENOMIC DNA]</scope>
    <source>
        <strain evidence="7 8">AP64</strain>
    </source>
</reference>
<reference evidence="7 8" key="1">
    <citation type="journal article" date="2014" name="Proc. Natl. Acad. Sci. U.S.A.">
        <title>Functional type 2 photosynthetic reaction centers found in the rare bacterial phylum Gemmatimonadetes.</title>
        <authorList>
            <person name="Zeng Y."/>
            <person name="Feng F."/>
            <person name="Medova H."/>
            <person name="Dean J."/>
            <person name="Koblizek M."/>
        </authorList>
    </citation>
    <scope>NUCLEOTIDE SEQUENCE [LARGE SCALE GENOMIC DNA]</scope>
    <source>
        <strain evidence="7 8">AP64</strain>
    </source>
</reference>
<comment type="catalytic activity">
    <reaction evidence="6">
        <text>N(2)-formyl-N(1)-(5-phospho-beta-D-ribosyl)glycinamide + L-glutamine + ATP + H2O = 2-formamido-N(1)-(5-O-phospho-beta-D-ribosyl)acetamidine + L-glutamate + ADP + phosphate + H(+)</text>
        <dbReference type="Rhea" id="RHEA:17129"/>
        <dbReference type="ChEBI" id="CHEBI:15377"/>
        <dbReference type="ChEBI" id="CHEBI:15378"/>
        <dbReference type="ChEBI" id="CHEBI:29985"/>
        <dbReference type="ChEBI" id="CHEBI:30616"/>
        <dbReference type="ChEBI" id="CHEBI:43474"/>
        <dbReference type="ChEBI" id="CHEBI:58359"/>
        <dbReference type="ChEBI" id="CHEBI:147286"/>
        <dbReference type="ChEBI" id="CHEBI:147287"/>
        <dbReference type="ChEBI" id="CHEBI:456216"/>
        <dbReference type="EC" id="6.3.5.3"/>
    </reaction>
</comment>
<dbReference type="AlphaFoldDB" id="A0A143BKE2"/>
<dbReference type="eggNOG" id="COG1828">
    <property type="taxonomic scope" value="Bacteria"/>
</dbReference>
<dbReference type="EMBL" id="CP011454">
    <property type="protein sequence ID" value="AMW04982.1"/>
    <property type="molecule type" value="Genomic_DNA"/>
</dbReference>
<comment type="similarity">
    <text evidence="6">Belongs to the PurS family.</text>
</comment>
<dbReference type="Pfam" id="PF02700">
    <property type="entry name" value="PurS"/>
    <property type="match status" value="1"/>
</dbReference>
<dbReference type="SUPFAM" id="SSF82697">
    <property type="entry name" value="PurS-like"/>
    <property type="match status" value="1"/>
</dbReference>
<evidence type="ECO:0000256" key="6">
    <source>
        <dbReference type="HAMAP-Rule" id="MF_01926"/>
    </source>
</evidence>
<evidence type="ECO:0000256" key="3">
    <source>
        <dbReference type="ARBA" id="ARBA00022741"/>
    </source>
</evidence>
<dbReference type="GO" id="GO:0006189">
    <property type="term" value="P:'de novo' IMP biosynthetic process"/>
    <property type="evidence" value="ECO:0007669"/>
    <property type="project" value="UniProtKB-UniRule"/>
</dbReference>
<keyword evidence="1 6" id="KW-0963">Cytoplasm</keyword>
<dbReference type="OrthoDB" id="9799101at2"/>
<protein>
    <recommendedName>
        <fullName evidence="6">Phosphoribosylformylglycinamidine synthase subunit PurS</fullName>
        <shortName evidence="6">FGAM synthase</shortName>
        <ecNumber evidence="6">6.3.5.3</ecNumber>
    </recommendedName>
    <alternativeName>
        <fullName evidence="6">Formylglycinamide ribonucleotide amidotransferase subunit III</fullName>
        <shortName evidence="6">FGAR amidotransferase III</shortName>
        <shortName evidence="6">FGAR-AT III</shortName>
    </alternativeName>
    <alternativeName>
        <fullName evidence="6">Phosphoribosylformylglycinamidine synthase subunit III</fullName>
    </alternativeName>
</protein>
<evidence type="ECO:0000256" key="5">
    <source>
        <dbReference type="ARBA" id="ARBA00022840"/>
    </source>
</evidence>
<dbReference type="Gene3D" id="3.30.1280.10">
    <property type="entry name" value="Phosphoribosylformylglycinamidine synthase subunit PurS"/>
    <property type="match status" value="1"/>
</dbReference>
<dbReference type="InterPro" id="IPR003850">
    <property type="entry name" value="PurS"/>
</dbReference>
<dbReference type="GO" id="GO:0005524">
    <property type="term" value="F:ATP binding"/>
    <property type="evidence" value="ECO:0007669"/>
    <property type="project" value="UniProtKB-UniRule"/>
</dbReference>
<dbReference type="NCBIfam" id="TIGR00302">
    <property type="entry name" value="phosphoribosylformylglycinamidine synthase subunit PurS"/>
    <property type="match status" value="1"/>
</dbReference>
<evidence type="ECO:0000256" key="4">
    <source>
        <dbReference type="ARBA" id="ARBA00022755"/>
    </source>
</evidence>
<dbReference type="InterPro" id="IPR036604">
    <property type="entry name" value="PurS-like_sf"/>
</dbReference>
<keyword evidence="2 6" id="KW-0436">Ligase</keyword>
<dbReference type="PANTHER" id="PTHR34696">
    <property type="entry name" value="PHOSPHORIBOSYLFORMYLGLYCINAMIDINE SYNTHASE SUBUNIT PURS"/>
    <property type="match status" value="1"/>
</dbReference>
<dbReference type="Proteomes" id="UP000076404">
    <property type="component" value="Chromosome"/>
</dbReference>